<dbReference type="AlphaFoldDB" id="X1PMQ5"/>
<protein>
    <submittedName>
        <fullName evidence="2">Uncharacterized protein</fullName>
    </submittedName>
</protein>
<feature type="region of interest" description="Disordered" evidence="1">
    <location>
        <begin position="1"/>
        <end position="25"/>
    </location>
</feature>
<sequence length="48" mass="5847">MFGLVGMDIRGKKKEPKEERKKKERNIKPLLAMLRTRGFLQRLFRFVR</sequence>
<proteinExistence type="predicted"/>
<feature type="non-terminal residue" evidence="2">
    <location>
        <position position="48"/>
    </location>
</feature>
<reference evidence="2" key="1">
    <citation type="journal article" date="2014" name="Front. Microbiol.">
        <title>High frequency of phylogenetically diverse reductive dehalogenase-homologous genes in deep subseafloor sedimentary metagenomes.</title>
        <authorList>
            <person name="Kawai M."/>
            <person name="Futagami T."/>
            <person name="Toyoda A."/>
            <person name="Takaki Y."/>
            <person name="Nishi S."/>
            <person name="Hori S."/>
            <person name="Arai W."/>
            <person name="Tsubouchi T."/>
            <person name="Morono Y."/>
            <person name="Uchiyama I."/>
            <person name="Ito T."/>
            <person name="Fujiyama A."/>
            <person name="Inagaki F."/>
            <person name="Takami H."/>
        </authorList>
    </citation>
    <scope>NUCLEOTIDE SEQUENCE</scope>
    <source>
        <strain evidence="2">Expedition CK06-06</strain>
    </source>
</reference>
<name>X1PMQ5_9ZZZZ</name>
<evidence type="ECO:0000313" key="2">
    <source>
        <dbReference type="EMBL" id="GAI40340.1"/>
    </source>
</evidence>
<organism evidence="2">
    <name type="scientific">marine sediment metagenome</name>
    <dbReference type="NCBI Taxonomy" id="412755"/>
    <lineage>
        <taxon>unclassified sequences</taxon>
        <taxon>metagenomes</taxon>
        <taxon>ecological metagenomes</taxon>
    </lineage>
</organism>
<dbReference type="EMBL" id="BARV01031675">
    <property type="protein sequence ID" value="GAI40340.1"/>
    <property type="molecule type" value="Genomic_DNA"/>
</dbReference>
<accession>X1PMQ5</accession>
<evidence type="ECO:0000256" key="1">
    <source>
        <dbReference type="SAM" id="MobiDB-lite"/>
    </source>
</evidence>
<comment type="caution">
    <text evidence="2">The sequence shown here is derived from an EMBL/GenBank/DDBJ whole genome shotgun (WGS) entry which is preliminary data.</text>
</comment>
<gene>
    <name evidence="2" type="ORF">S06H3_50084</name>
</gene>